<dbReference type="AlphaFoldDB" id="A0AA44DK67"/>
<evidence type="ECO:0000313" key="2">
    <source>
        <dbReference type="EMBL" id="NME09021.1"/>
    </source>
</evidence>
<reference evidence="2 3" key="1">
    <citation type="submission" date="2020-04" db="EMBL/GenBank/DDBJ databases">
        <authorList>
            <person name="Hitch T.C.A."/>
            <person name="Wylensek D."/>
            <person name="Clavel T."/>
        </authorList>
    </citation>
    <scope>NUCLEOTIDE SEQUENCE [LARGE SCALE GENOMIC DNA]</scope>
    <source>
        <strain evidence="2 3">Med78_4-601-WT-2</strain>
    </source>
</reference>
<dbReference type="RefSeq" id="WP_168931633.1">
    <property type="nucleotide sequence ID" value="NZ_JABAFD010000002.1"/>
</dbReference>
<feature type="domain" description="IrrE N-terminal-like" evidence="1">
    <location>
        <begin position="24"/>
        <end position="125"/>
    </location>
</feature>
<name>A0AA44DK67_PARBF</name>
<evidence type="ECO:0000313" key="3">
    <source>
        <dbReference type="Proteomes" id="UP000573963"/>
    </source>
</evidence>
<dbReference type="InterPro" id="IPR010359">
    <property type="entry name" value="IrrE_HExxH"/>
</dbReference>
<comment type="caution">
    <text evidence="2">The sequence shown here is derived from an EMBL/GenBank/DDBJ whole genome shotgun (WGS) entry which is preliminary data.</text>
</comment>
<dbReference type="Pfam" id="PF06114">
    <property type="entry name" value="Peptidase_M78"/>
    <property type="match status" value="1"/>
</dbReference>
<evidence type="ECO:0000259" key="1">
    <source>
        <dbReference type="Pfam" id="PF06114"/>
    </source>
</evidence>
<dbReference type="EMBL" id="JABAFD010000002">
    <property type="protein sequence ID" value="NME09021.1"/>
    <property type="molecule type" value="Genomic_DNA"/>
</dbReference>
<protein>
    <submittedName>
        <fullName evidence="2">ImmA/IrrE family metallo-endopeptidase</fullName>
    </submittedName>
</protein>
<dbReference type="Proteomes" id="UP000573963">
    <property type="component" value="Unassembled WGS sequence"/>
</dbReference>
<accession>A0AA44DK67</accession>
<sequence>MNIYEELQQEAYENNIILKEVALKSNSDGLYYDGKIAINKNRLTTTKEKACVLAEELSHHYTSYGNILDLNDISNSKQEYKARLFSYDKLIGLNGLINAWKNRCRSKEEMAEFLDVTISFLDETLECYKSKYGVSTQIDNYNISFSPTFRIIELIDIK</sequence>
<proteinExistence type="predicted"/>
<gene>
    <name evidence="2" type="ORF">HF875_05785</name>
</gene>
<organism evidence="2 3">
    <name type="scientific">Paraclostridium bifermentans</name>
    <name type="common">Clostridium bifermentans</name>
    <dbReference type="NCBI Taxonomy" id="1490"/>
    <lineage>
        <taxon>Bacteria</taxon>
        <taxon>Bacillati</taxon>
        <taxon>Bacillota</taxon>
        <taxon>Clostridia</taxon>
        <taxon>Peptostreptococcales</taxon>
        <taxon>Peptostreptococcaceae</taxon>
        <taxon>Paraclostridium</taxon>
    </lineage>
</organism>